<comment type="caution">
    <text evidence="2">The sequence shown here is derived from an EMBL/GenBank/DDBJ whole genome shotgun (WGS) entry which is preliminary data.</text>
</comment>
<accession>A0A829HMB4</accession>
<name>A0A829HMB4_9MYCO</name>
<reference evidence="2 3" key="1">
    <citation type="journal article" date="2013" name="Genome Announc.">
        <title>Genome Sequence of an Epidemic Isolate of Mycobacterium abscessus subsp. bolletii from Rio de Janeiro, Brazil.</title>
        <authorList>
            <person name="Davidson R.M."/>
            <person name="Reynolds P.R."/>
            <person name="Farias-Hesson E."/>
            <person name="Duarte R.S."/>
            <person name="Jackson M."/>
            <person name="Strong M."/>
        </authorList>
    </citation>
    <scope>NUCLEOTIDE SEQUENCE [LARGE SCALE GENOMIC DNA]</scope>
    <source>
        <strain evidence="2 3">CRM-0020</strain>
    </source>
</reference>
<dbReference type="Proteomes" id="UP000014969">
    <property type="component" value="Unassembled WGS sequence"/>
</dbReference>
<feature type="region of interest" description="Disordered" evidence="1">
    <location>
        <begin position="1"/>
        <end position="21"/>
    </location>
</feature>
<dbReference type="EMBL" id="ATFQ01000040">
    <property type="protein sequence ID" value="EPQ21024.1"/>
    <property type="molecule type" value="Genomic_DNA"/>
</dbReference>
<organism evidence="2 3">
    <name type="scientific">Mycobacteroides abscessus subsp. bolletii CRM-0020</name>
    <dbReference type="NCBI Taxonomy" id="1306401"/>
    <lineage>
        <taxon>Bacteria</taxon>
        <taxon>Bacillati</taxon>
        <taxon>Actinomycetota</taxon>
        <taxon>Actinomycetes</taxon>
        <taxon>Mycobacteriales</taxon>
        <taxon>Mycobacteriaceae</taxon>
        <taxon>Mycobacteroides</taxon>
        <taxon>Mycobacteroides abscessus</taxon>
    </lineage>
</organism>
<evidence type="ECO:0000313" key="3">
    <source>
        <dbReference type="Proteomes" id="UP000014969"/>
    </source>
</evidence>
<evidence type="ECO:0000313" key="2">
    <source>
        <dbReference type="EMBL" id="EPQ21024.1"/>
    </source>
</evidence>
<evidence type="ECO:0000256" key="1">
    <source>
        <dbReference type="SAM" id="MobiDB-lite"/>
    </source>
</evidence>
<evidence type="ECO:0008006" key="4">
    <source>
        <dbReference type="Google" id="ProtNLM"/>
    </source>
</evidence>
<sequence length="100" mass="11333">MPVIAHARPYDADMTSPDTPPEGIVSLAQLEQEMGWVPGRARKLLYRAEVNRRNNQPKPGDLPEIAGRVGRSPYFWRRDIDQWKKDRPGQGAGGGRPWNK</sequence>
<gene>
    <name evidence="2" type="ORF">J108_23735</name>
</gene>
<feature type="compositionally biased region" description="Basic and acidic residues" evidence="1">
    <location>
        <begin position="79"/>
        <end position="88"/>
    </location>
</feature>
<protein>
    <recommendedName>
        <fullName evidence="4">Helix-turn-helix DNA binding domain protein</fullName>
    </recommendedName>
</protein>
<proteinExistence type="predicted"/>
<feature type="region of interest" description="Disordered" evidence="1">
    <location>
        <begin position="79"/>
        <end position="100"/>
    </location>
</feature>
<dbReference type="AlphaFoldDB" id="A0A829HMB4"/>
<feature type="compositionally biased region" description="Gly residues" evidence="1">
    <location>
        <begin position="90"/>
        <end position="100"/>
    </location>
</feature>